<proteinExistence type="predicted"/>
<dbReference type="PROSITE" id="PS50294">
    <property type="entry name" value="WD_REPEATS_REGION"/>
    <property type="match status" value="1"/>
</dbReference>
<comment type="caution">
    <text evidence="7">The sequence shown here is derived from an EMBL/GenBank/DDBJ whole genome shotgun (WGS) entry which is preliminary data.</text>
</comment>
<feature type="region of interest" description="Disordered" evidence="4">
    <location>
        <begin position="2514"/>
        <end position="2598"/>
    </location>
</feature>
<dbReference type="InterPro" id="IPR036372">
    <property type="entry name" value="BEACH_dom_sf"/>
</dbReference>
<dbReference type="InterPro" id="IPR001680">
    <property type="entry name" value="WD40_rpt"/>
</dbReference>
<dbReference type="PANTHER" id="PTHR13743:SF112">
    <property type="entry name" value="BEACH DOMAIN-CONTAINING PROTEIN"/>
    <property type="match status" value="1"/>
</dbReference>
<dbReference type="Gene3D" id="1.10.1540.10">
    <property type="entry name" value="BEACH domain"/>
    <property type="match status" value="1"/>
</dbReference>
<dbReference type="SUPFAM" id="SSF50729">
    <property type="entry name" value="PH domain-like"/>
    <property type="match status" value="1"/>
</dbReference>
<feature type="domain" description="BEACH-type PH" evidence="6">
    <location>
        <begin position="2611"/>
        <end position="2734"/>
    </location>
</feature>
<dbReference type="InterPro" id="IPR016024">
    <property type="entry name" value="ARM-type_fold"/>
</dbReference>
<dbReference type="SMART" id="SM00320">
    <property type="entry name" value="WD40"/>
    <property type="match status" value="4"/>
</dbReference>
<feature type="repeat" description="WD" evidence="3">
    <location>
        <begin position="3236"/>
        <end position="3277"/>
    </location>
</feature>
<dbReference type="PROSITE" id="PS50082">
    <property type="entry name" value="WD_REPEATS_2"/>
    <property type="match status" value="2"/>
</dbReference>
<dbReference type="PROSITE" id="PS50197">
    <property type="entry name" value="BEACH"/>
    <property type="match status" value="1"/>
</dbReference>
<keyword evidence="2" id="KW-0677">Repeat</keyword>
<dbReference type="InterPro" id="IPR011989">
    <property type="entry name" value="ARM-like"/>
</dbReference>
<dbReference type="InterPro" id="IPR046851">
    <property type="entry name" value="NBCH_WD40"/>
</dbReference>
<dbReference type="Pfam" id="PF14844">
    <property type="entry name" value="PH_BEACH"/>
    <property type="match status" value="1"/>
</dbReference>
<dbReference type="Pfam" id="PF16057">
    <property type="entry name" value="DUF4800"/>
    <property type="match status" value="1"/>
</dbReference>
<dbReference type="InterPro" id="IPR011993">
    <property type="entry name" value="PH-like_dom_sf"/>
</dbReference>
<evidence type="ECO:0000313" key="7">
    <source>
        <dbReference type="EMBL" id="KAK3235247.1"/>
    </source>
</evidence>
<feature type="region of interest" description="Disordered" evidence="4">
    <location>
        <begin position="281"/>
        <end position="301"/>
    </location>
</feature>
<dbReference type="SUPFAM" id="SSF48371">
    <property type="entry name" value="ARM repeat"/>
    <property type="match status" value="1"/>
</dbReference>
<feature type="region of interest" description="Disordered" evidence="4">
    <location>
        <begin position="2191"/>
        <end position="2214"/>
    </location>
</feature>
<dbReference type="Gene3D" id="2.130.10.10">
    <property type="entry name" value="YVTN repeat-like/Quinoprotein amine dehydrogenase"/>
    <property type="match status" value="2"/>
</dbReference>
<feature type="repeat" description="WD" evidence="3">
    <location>
        <begin position="3179"/>
        <end position="3212"/>
    </location>
</feature>
<feature type="compositionally biased region" description="Acidic residues" evidence="4">
    <location>
        <begin position="2322"/>
        <end position="2332"/>
    </location>
</feature>
<evidence type="ECO:0000256" key="1">
    <source>
        <dbReference type="ARBA" id="ARBA00022574"/>
    </source>
</evidence>
<dbReference type="SUPFAM" id="SSF81837">
    <property type="entry name" value="BEACH domain"/>
    <property type="match status" value="1"/>
</dbReference>
<evidence type="ECO:0000256" key="2">
    <source>
        <dbReference type="ARBA" id="ARBA00022737"/>
    </source>
</evidence>
<dbReference type="PANTHER" id="PTHR13743">
    <property type="entry name" value="BEIGE/BEACH-RELATED"/>
    <property type="match status" value="1"/>
</dbReference>
<evidence type="ECO:0000259" key="6">
    <source>
        <dbReference type="PROSITE" id="PS51783"/>
    </source>
</evidence>
<dbReference type="Pfam" id="PF15787">
    <property type="entry name" value="DUF4704"/>
    <property type="match status" value="1"/>
</dbReference>
<dbReference type="InterPro" id="IPR015943">
    <property type="entry name" value="WD40/YVTN_repeat-like_dom_sf"/>
</dbReference>
<dbReference type="Pfam" id="PF20426">
    <property type="entry name" value="NBCH_WD40"/>
    <property type="match status" value="1"/>
</dbReference>
<dbReference type="CDD" id="cd06071">
    <property type="entry name" value="Beach"/>
    <property type="match status" value="1"/>
</dbReference>
<dbReference type="Pfam" id="PF20425">
    <property type="entry name" value="Neurobeachin"/>
    <property type="match status" value="2"/>
</dbReference>
<reference evidence="7 8" key="1">
    <citation type="journal article" date="2015" name="Genome Biol. Evol.">
        <title>Comparative Genomics of a Bacterivorous Green Alga Reveals Evolutionary Causalities and Consequences of Phago-Mixotrophic Mode of Nutrition.</title>
        <authorList>
            <person name="Burns J.A."/>
            <person name="Paasch A."/>
            <person name="Narechania A."/>
            <person name="Kim E."/>
        </authorList>
    </citation>
    <scope>NUCLEOTIDE SEQUENCE [LARGE SCALE GENOMIC DNA]</scope>
    <source>
        <strain evidence="7 8">PLY_AMNH</strain>
    </source>
</reference>
<feature type="compositionally biased region" description="Basic and acidic residues" evidence="4">
    <location>
        <begin position="2587"/>
        <end position="2598"/>
    </location>
</feature>
<dbReference type="Gene3D" id="1.25.10.10">
    <property type="entry name" value="Leucine-rich Repeat Variant"/>
    <property type="match status" value="1"/>
</dbReference>
<organism evidence="7 8">
    <name type="scientific">Cymbomonas tetramitiformis</name>
    <dbReference type="NCBI Taxonomy" id="36881"/>
    <lineage>
        <taxon>Eukaryota</taxon>
        <taxon>Viridiplantae</taxon>
        <taxon>Chlorophyta</taxon>
        <taxon>Pyramimonadophyceae</taxon>
        <taxon>Pyramimonadales</taxon>
        <taxon>Pyramimonadaceae</taxon>
        <taxon>Cymbomonas</taxon>
    </lineage>
</organism>
<dbReference type="Gene3D" id="2.30.29.30">
    <property type="entry name" value="Pleckstrin-homology domain (PH domain)/Phosphotyrosine-binding domain (PTB)"/>
    <property type="match status" value="1"/>
</dbReference>
<keyword evidence="8" id="KW-1185">Reference proteome</keyword>
<feature type="domain" description="BEACH" evidence="5">
    <location>
        <begin position="2741"/>
        <end position="3023"/>
    </location>
</feature>
<dbReference type="InterPro" id="IPR050865">
    <property type="entry name" value="BEACH_Domain"/>
</dbReference>
<feature type="region of interest" description="Disordered" evidence="4">
    <location>
        <begin position="2081"/>
        <end position="2128"/>
    </location>
</feature>
<gene>
    <name evidence="7" type="ORF">CYMTET_54533</name>
</gene>
<dbReference type="InterPro" id="IPR036322">
    <property type="entry name" value="WD40_repeat_dom_sf"/>
</dbReference>
<keyword evidence="1 3" id="KW-0853">WD repeat</keyword>
<dbReference type="SMART" id="SM01026">
    <property type="entry name" value="Beach"/>
    <property type="match status" value="1"/>
</dbReference>
<evidence type="ECO:0000313" key="8">
    <source>
        <dbReference type="Proteomes" id="UP001190700"/>
    </source>
</evidence>
<name>A0AAE0BF07_9CHLO</name>
<feature type="region of interest" description="Disordered" evidence="4">
    <location>
        <begin position="2316"/>
        <end position="2340"/>
    </location>
</feature>
<dbReference type="InterPro" id="IPR000409">
    <property type="entry name" value="BEACH_dom"/>
</dbReference>
<dbReference type="InterPro" id="IPR023362">
    <property type="entry name" value="PH-BEACH_dom"/>
</dbReference>
<evidence type="ECO:0000256" key="3">
    <source>
        <dbReference type="PROSITE-ProRule" id="PRU00221"/>
    </source>
</evidence>
<dbReference type="SUPFAM" id="SSF50978">
    <property type="entry name" value="WD40 repeat-like"/>
    <property type="match status" value="1"/>
</dbReference>
<accession>A0AAE0BF07</accession>
<dbReference type="PROSITE" id="PS51783">
    <property type="entry name" value="PH_BEACH"/>
    <property type="match status" value="1"/>
</dbReference>
<feature type="region of interest" description="Disordered" evidence="4">
    <location>
        <begin position="1842"/>
        <end position="1864"/>
    </location>
</feature>
<feature type="compositionally biased region" description="Low complexity" evidence="4">
    <location>
        <begin position="2102"/>
        <end position="2117"/>
    </location>
</feature>
<dbReference type="Pfam" id="PF02138">
    <property type="entry name" value="Beach"/>
    <property type="match status" value="1"/>
</dbReference>
<dbReference type="EMBL" id="LGRX02035337">
    <property type="protein sequence ID" value="KAK3235247.1"/>
    <property type="molecule type" value="Genomic_DNA"/>
</dbReference>
<dbReference type="Proteomes" id="UP001190700">
    <property type="component" value="Unassembled WGS sequence"/>
</dbReference>
<evidence type="ECO:0000259" key="5">
    <source>
        <dbReference type="PROSITE" id="PS50197"/>
    </source>
</evidence>
<dbReference type="InterPro" id="IPR031570">
    <property type="entry name" value="NBEA/BDCP_DUF4704"/>
</dbReference>
<evidence type="ECO:0000256" key="4">
    <source>
        <dbReference type="SAM" id="MobiDB-lite"/>
    </source>
</evidence>
<feature type="region of interest" description="Disordered" evidence="4">
    <location>
        <begin position="1"/>
        <end position="35"/>
    </location>
</feature>
<feature type="compositionally biased region" description="Acidic residues" evidence="4">
    <location>
        <begin position="2560"/>
        <end position="2586"/>
    </location>
</feature>
<feature type="compositionally biased region" description="Low complexity" evidence="4">
    <location>
        <begin position="10"/>
        <end position="26"/>
    </location>
</feature>
<sequence length="3397" mass="366350">MDFFRRVFASNSKDSSKNRNSASKSGSSEKKRPEIVIRFNEDKETEAELSSLWSEYQVATVDSGDMRSKEADIAFDAFLIAFTTVYDTWIPLDTDDLSLTPSNNALEGAASSGTLTEDLETINHAACPNLSAEAHSNTTADASAGGVIVLLGCEYGHPKEVLAGLTSAFSEVTKSLDEAFQQQLEESVAFAGSLRLLEAVTIASRARNNRLVLATQGCLPELISLMKVAVDRLDTLATIATMDGAPGELGTQRNFLLCLLAHAVAIAANFVDVDRHWHRRRERHSASPLSPTAAGPGLGVGEPGRAPLLSKEGLPLFIELLRVLRLLRRAMWGGTGQSSLGASASLTSLTLTALGSVLVAGDLAVVQQQVRHAGGLQVLLDLLGPPYGSPEDWGGDVVDAVVLTEELQLQLLALEVLREAVARSDKNVLQMQQHGGFQRLCTQVCWVAATETGPSATEHAEALHQATPSGVPILKQFFAVLFAFVDTQSLTEPGGDIGKLMVSSMLGMFGTPLSGHGFSPPEMGASLAVQWAPPGAPGAPAVWATNTHLQEHILQFLSAWMQQQGRDVLEVLRAKYAYDVLFGEYFFYWGTRSGLEAYSVADAAESTALERRCSGADRGTRVVVSLCVVEGQTVEVHLALGTWLPLEARGPAGGAEGAEERQTRERTPDELAIAVTMSSAEAENAAVALRAHVLALMEQAASLPEAHSSVPECRKLLEVLESWAVADERAVLAVAPVLQNLVEGSSCWNSDGQATGGRVVEALLELDAVQVLFTVAGRQQARDEEAAKPLEGVDPDVAEVLARAGNSLNDGAWQARLAVLKLLSALLGANPVALKVALRDDEVVRMLFRLLLEARARNFAMMHIIMLLKISPESHAETEAKRMLCTRYLEALPTAQAVWRTQGISLLTCLLAGIREVLRWDIVAHQVPLFVPQLQPISAAAVYLSTPARPCRDYAVRAVEGYVQIVSLLNEEYPEPQGSELAQDVLRTLTVLISGCPRSKAMFSELVGYDTLQQALLHAQPVPQQELLVRVLDMCVDGTYDDARSHCVHNHQAVPMYFTILRSCHPDLQDKGLDAFTNLLRDSVASQAACQRASLLSVLIGWFGDPAAAAQRSRLTTLLQICGAYSVSASDLRRIFGLLRNAAAASKLPLDGAASEEAEREQGSSDAVLLLSALKLMTCREGPAAFFELQGREAGITMSQLRWPVAARGLTFTTWLRRGVPTPSGAAGPGSRLGAKLVSSQHYGCRRAGLLHCHQLERHPRTGSVERPSAQVQLPFKFKAHRWYCGHCGAQLRPALRCPMRPQHTHALCFGSLTCSPDLSPPPPPACDWPAMVRLYVDGRLEGQEKLRFPRLNEVLLTHNGLGGTVMPPGAPPPSPIEAISAAPFHGQLGTIYMFDDALSKAQVAALHSLGPNYIGSFHPSEVATLAPGAAMLLVDPKEPLVSKLIFCFNAQASLGSTLFDTVPGAREGRARASIPESVMLCITRGAKDILHCLGGVHALLPLLQLDARPPAPNPASELRPEAVAEETVGVLAAMIQDSPSIQESMRQVAAFAVMGHLLRRAHPERLGIDLVHRIGELLEACGSNPAVREQAMDALVLDLRLWAAAPAPTQHAMHHLLVRLSKRDHPYLRRSLPIPRFLDWVEWTTAAVLARGGDYETEAAPLLHGMQKLMMALLQGEGGRGSYIAEEEMSPLYILLQERRQVSQALLCMRTLMELLASGSSCRAPLVSAVEATGGVAMLLGPLSCEHELLRAMTLQVVGSLLAESASGKGAAMGATAVVGMGGDDGLRVTAGDVLVAVGDDVMMYPLTPDVRDALFMLTLGGHAEPTAAAAAAFASGARRQARSTEELSTRRSSSVGGADPREAGTPVPAIVFPCGVGMLLRVLGGCEHDGLRRGVLMSLVYLLEGSSGNMQAVLQYRQDWREWVVPLLTQVMRRVLAEPGGVGSWGGQLDREEPTSEVALVWRLMMAPHIFAMRHLSGGWRQVERTVGFVLLQGERGVLNSQEFLTLLLQGLLHSMVPPPSLAGADSPGGGAKRFPLAAPALENSYMLLRLVEELLLGVWRNWRATAAVTAAERRASAYQAPPSEAPPAGSTPASPVPAPRDAAASADASPQTSAGGATPEAARATASDSAARLLCSATREAAEAETEARAAGEVWDDVGQHFWRLAEAVWVLLQMLLAGAEQKAAPPTSLAQRAAQMMGGSAGGGGKATGDVEALRRDNAPRVATRLVLLYLHRAPLEAAARAVQQMQGLLGALVALEAETSGSRLHRFLAALLELQGQVGNLDSGARSFVISQLTHATVQAARHLLAAHTTQAGSVGDADEGPDEDADPGAGGEGAAVRSLLSAERVAQAAQEEMLYSRHVVQARISVVEYLRTQVDSVAEKEAQAGRRVRELRRTRLSEHAAREAARQRRSLVADAVQQAALSRHWRGMLRELVSEHGPWAGLGRDGTGVTPSKLTWKLDSYEDASRRRLRLKRDYSEQKAQDQVLQQRQQDQLALSYKHGVSFKAVEDTTGAPGEEPGALQQPGTAGTARAGGEGGAGDDTAEGGAAGQRAKEQDEEEGDEGDEEEADESDDGAGSDEEAEGSRGEGRARGRRSVLEDKVLVPMSTEEQVRLSMLCQVVRVRGTLQGRVEVLRHHLLVHEYPAGISAEGAGAGVPGLGPHEHQQPCRGQAGEDGGRVRRWPLNRVKEVLMTRYLLQHTAVEIFMEDRSSVFLNLPSERKARELASKIAPSTAVFTARRKLEAAERACERWRRRECSTFDYLMTLNTLAGRSYNDLSQYPVFPWILADYTSQELDLGKPASFRDLSKPVGALNPERLAFFRERFQFCKENDPDNAFYYGSHYSTAAFVYLLLVRTEPFTSLHKQLQGGKFDTERGFVSLPAAWAQVLENKQDMKELTPEFFYQPEFLENVNGHEELGKVELPPWAKGSAYEFVRLNREALEGDYVSENLDQWIDLIFGFRQRGQAAEEAENVFYWTTYEGAVNLAKMEDDRERDSYLSSVLEFGQTPAQLFRRKHPKRSPVLPATLPPLLQTPPTLQCTMRGAPISASSATPAIVHIALQSGRIVAIAADRTLSSHRWITPSSPASGTFTFVSGGGPGARPGATTAELPYAVEADTTAPRRIAAPEVSSSQQSPGSLGKGFVVLPGSRLVVCCDHWDYSFRCIAVEDGRPVQSLRHHKDVVTCVAMGADGETLVTGSHDTTLMVWQMGTDREGGKSHVGRFPIRERPCQVLYGHDGPVTCVDVSTTLDLVVSGAEDGRLLFHTVRRGRHLRTLRVSSTTVPDHVSISAAAGLILTYSHKDLSMHTYTVNGQHVASADTCERLNALATTNDGKFVVTGGEKGIVIVRHSHNLQIHCRFEGAHAPITALAVTEEQCFVVGLADGSLLLWSPCAS</sequence>
<dbReference type="InterPro" id="IPR046852">
    <property type="entry name" value="Neurobeachin_a-sol"/>
</dbReference>
<protein>
    <submittedName>
        <fullName evidence="7">Uncharacterized protein</fullName>
    </submittedName>
</protein>